<feature type="domain" description="Major facilitator superfamily (MFS) profile" evidence="10">
    <location>
        <begin position="55"/>
        <end position="494"/>
    </location>
</feature>
<feature type="transmembrane region" description="Helical" evidence="9">
    <location>
        <begin position="402"/>
        <end position="424"/>
    </location>
</feature>
<dbReference type="EMBL" id="JAGSXJ010000023">
    <property type="protein sequence ID" value="KAH6676855.1"/>
    <property type="molecule type" value="Genomic_DNA"/>
</dbReference>
<evidence type="ECO:0000256" key="9">
    <source>
        <dbReference type="SAM" id="Phobius"/>
    </source>
</evidence>
<dbReference type="InterPro" id="IPR003663">
    <property type="entry name" value="Sugar/inositol_transpt"/>
</dbReference>
<evidence type="ECO:0000256" key="3">
    <source>
        <dbReference type="ARBA" id="ARBA00022448"/>
    </source>
</evidence>
<keyword evidence="5 9" id="KW-1133">Transmembrane helix</keyword>
<comment type="caution">
    <text evidence="11">The sequence shown here is derived from an EMBL/GenBank/DDBJ whole genome shotgun (WGS) entry which is preliminary data.</text>
</comment>
<feature type="transmembrane region" description="Helical" evidence="9">
    <location>
        <begin position="371"/>
        <end position="390"/>
    </location>
</feature>
<dbReference type="PROSITE" id="PS50850">
    <property type="entry name" value="MFS"/>
    <property type="match status" value="1"/>
</dbReference>
<feature type="compositionally biased region" description="Basic and acidic residues" evidence="8">
    <location>
        <begin position="15"/>
        <end position="25"/>
    </location>
</feature>
<name>A0A9P9A8E7_9PEZI</name>
<evidence type="ECO:0000313" key="12">
    <source>
        <dbReference type="Proteomes" id="UP000770015"/>
    </source>
</evidence>
<dbReference type="InterPro" id="IPR020846">
    <property type="entry name" value="MFS_dom"/>
</dbReference>
<dbReference type="PANTHER" id="PTHR48022">
    <property type="entry name" value="PLASTIDIC GLUCOSE TRANSPORTER 4"/>
    <property type="match status" value="1"/>
</dbReference>
<feature type="transmembrane region" description="Helical" evidence="9">
    <location>
        <begin position="347"/>
        <end position="364"/>
    </location>
</feature>
<dbReference type="Proteomes" id="UP000770015">
    <property type="component" value="Unassembled WGS sequence"/>
</dbReference>
<feature type="transmembrane region" description="Helical" evidence="9">
    <location>
        <begin position="124"/>
        <end position="144"/>
    </location>
</feature>
<evidence type="ECO:0000259" key="10">
    <source>
        <dbReference type="PROSITE" id="PS50850"/>
    </source>
</evidence>
<feature type="transmembrane region" description="Helical" evidence="9">
    <location>
        <begin position="50"/>
        <end position="68"/>
    </location>
</feature>
<feature type="transmembrane region" description="Helical" evidence="9">
    <location>
        <begin position="216"/>
        <end position="235"/>
    </location>
</feature>
<proteinExistence type="inferred from homology"/>
<feature type="transmembrane region" description="Helical" evidence="9">
    <location>
        <begin position="445"/>
        <end position="464"/>
    </location>
</feature>
<protein>
    <submittedName>
        <fullName evidence="11">MFS monosaccharide transporter</fullName>
    </submittedName>
</protein>
<dbReference type="PROSITE" id="PS00216">
    <property type="entry name" value="SUGAR_TRANSPORT_1"/>
    <property type="match status" value="1"/>
</dbReference>
<dbReference type="FunFam" id="1.20.1250.20:FF:000134">
    <property type="entry name" value="MFS sugar transporter protein"/>
    <property type="match status" value="1"/>
</dbReference>
<feature type="region of interest" description="Disordered" evidence="8">
    <location>
        <begin position="1"/>
        <end position="25"/>
    </location>
</feature>
<keyword evidence="12" id="KW-1185">Reference proteome</keyword>
<evidence type="ECO:0000256" key="8">
    <source>
        <dbReference type="SAM" id="MobiDB-lite"/>
    </source>
</evidence>
<comment type="similarity">
    <text evidence="2 7">Belongs to the major facilitator superfamily. Sugar transporter (TC 2.A.1.1) family.</text>
</comment>
<accession>A0A9P9A8E7</accession>
<dbReference type="Gene3D" id="1.20.1250.20">
    <property type="entry name" value="MFS general substrate transporter like domains"/>
    <property type="match status" value="1"/>
</dbReference>
<feature type="compositionally biased region" description="Polar residues" evidence="8">
    <location>
        <begin position="1"/>
        <end position="10"/>
    </location>
</feature>
<dbReference type="InterPro" id="IPR005828">
    <property type="entry name" value="MFS_sugar_transport-like"/>
</dbReference>
<evidence type="ECO:0000256" key="4">
    <source>
        <dbReference type="ARBA" id="ARBA00022692"/>
    </source>
</evidence>
<dbReference type="GO" id="GO:0016020">
    <property type="term" value="C:membrane"/>
    <property type="evidence" value="ECO:0007669"/>
    <property type="project" value="UniProtKB-SubCell"/>
</dbReference>
<keyword evidence="4 9" id="KW-0812">Transmembrane</keyword>
<dbReference type="NCBIfam" id="TIGR00879">
    <property type="entry name" value="SP"/>
    <property type="match status" value="1"/>
</dbReference>
<feature type="transmembrane region" description="Helical" evidence="9">
    <location>
        <begin position="470"/>
        <end position="490"/>
    </location>
</feature>
<dbReference type="PANTHER" id="PTHR48022:SF70">
    <property type="entry name" value="MONOSACCHARIDE TRANSPORTER, PUTATIVE (AFU_ORTHOLOGUE AFUA_5G14540)-RELATED"/>
    <property type="match status" value="1"/>
</dbReference>
<dbReference type="Pfam" id="PF00083">
    <property type="entry name" value="Sugar_tr"/>
    <property type="match status" value="1"/>
</dbReference>
<evidence type="ECO:0000256" key="2">
    <source>
        <dbReference type="ARBA" id="ARBA00010992"/>
    </source>
</evidence>
<dbReference type="InterPro" id="IPR050360">
    <property type="entry name" value="MFS_Sugar_Transporters"/>
</dbReference>
<comment type="subcellular location">
    <subcellularLocation>
        <location evidence="1">Membrane</location>
        <topology evidence="1">Multi-pass membrane protein</topology>
    </subcellularLocation>
</comment>
<feature type="transmembrane region" description="Helical" evidence="9">
    <location>
        <begin position="191"/>
        <end position="210"/>
    </location>
</feature>
<dbReference type="GO" id="GO:0005351">
    <property type="term" value="F:carbohydrate:proton symporter activity"/>
    <property type="evidence" value="ECO:0007669"/>
    <property type="project" value="TreeGrafter"/>
</dbReference>
<reference evidence="11" key="1">
    <citation type="journal article" date="2021" name="Nat. Commun.">
        <title>Genetic determinants of endophytism in the Arabidopsis root mycobiome.</title>
        <authorList>
            <person name="Mesny F."/>
            <person name="Miyauchi S."/>
            <person name="Thiergart T."/>
            <person name="Pickel B."/>
            <person name="Atanasova L."/>
            <person name="Karlsson M."/>
            <person name="Huettel B."/>
            <person name="Barry K.W."/>
            <person name="Haridas S."/>
            <person name="Chen C."/>
            <person name="Bauer D."/>
            <person name="Andreopoulos W."/>
            <person name="Pangilinan J."/>
            <person name="LaButti K."/>
            <person name="Riley R."/>
            <person name="Lipzen A."/>
            <person name="Clum A."/>
            <person name="Drula E."/>
            <person name="Henrissat B."/>
            <person name="Kohler A."/>
            <person name="Grigoriev I.V."/>
            <person name="Martin F.M."/>
            <person name="Hacquard S."/>
        </authorList>
    </citation>
    <scope>NUCLEOTIDE SEQUENCE</scope>
    <source>
        <strain evidence="11">MPI-SDFR-AT-0117</strain>
    </source>
</reference>
<evidence type="ECO:0000256" key="6">
    <source>
        <dbReference type="ARBA" id="ARBA00023136"/>
    </source>
</evidence>
<feature type="transmembrane region" description="Helical" evidence="9">
    <location>
        <begin position="91"/>
        <end position="112"/>
    </location>
</feature>
<dbReference type="PROSITE" id="PS00217">
    <property type="entry name" value="SUGAR_TRANSPORT_2"/>
    <property type="match status" value="1"/>
</dbReference>
<sequence>MSVEQKNVQASEALAGHDEDGHPDKLGDQLMTIADNVIDSHPSGTSMYMMRLYGILSVGYFCIILQGYDSSLMGGINAVPEYLEYFGMKQASSGTGLVFAMYNIGCVSALPFAGPVNDHFGRRWGMFTGAFLVIAATCIMAPATNMNMFLAGRWMVGFGQGFLNVAGITYVTEMAHPYFRGPAGAFLQTNYFVGSMIASWVTYGTAFLSGDITWRLPTWLQMASSIYICIGVFFIPDTPRWLMAQDRQDAAEAVLVKYHGEGSRENPWVALQLAEMRAQISQDGTDKRWWDYSGMFKTAPARRRLLCVVAFSWFGQYSGNALVSYYFPVIVQQTGIKDAKTQLLLNALNPVFSWVAAVVGSMLADRAGRRPLLLAGFAGCALSLSVVTGLSRSSTVDGNVPAGHAGIAFIYIFAIIFAFCITPLQPFYISEVLDTENRAKGNATGQLVAGIAGIVGQYTTGVAIGAIGYYYYLVFIFWDVFEVIIVYFFFPETKNRTLEEINEIFEDPKPVQKSLEKRTQETVLNAMLRT</sequence>
<gene>
    <name evidence="11" type="ORF">F5X68DRAFT_245836</name>
</gene>
<organism evidence="11 12">
    <name type="scientific">Plectosphaerella plurivora</name>
    <dbReference type="NCBI Taxonomy" id="936078"/>
    <lineage>
        <taxon>Eukaryota</taxon>
        <taxon>Fungi</taxon>
        <taxon>Dikarya</taxon>
        <taxon>Ascomycota</taxon>
        <taxon>Pezizomycotina</taxon>
        <taxon>Sordariomycetes</taxon>
        <taxon>Hypocreomycetidae</taxon>
        <taxon>Glomerellales</taxon>
        <taxon>Plectosphaerellaceae</taxon>
        <taxon>Plectosphaerella</taxon>
    </lineage>
</organism>
<dbReference type="InterPro" id="IPR036259">
    <property type="entry name" value="MFS_trans_sf"/>
</dbReference>
<keyword evidence="3 7" id="KW-0813">Transport</keyword>
<evidence type="ECO:0000256" key="5">
    <source>
        <dbReference type="ARBA" id="ARBA00022989"/>
    </source>
</evidence>
<dbReference type="OrthoDB" id="6133115at2759"/>
<feature type="transmembrane region" description="Helical" evidence="9">
    <location>
        <begin position="150"/>
        <end position="171"/>
    </location>
</feature>
<dbReference type="SUPFAM" id="SSF103473">
    <property type="entry name" value="MFS general substrate transporter"/>
    <property type="match status" value="1"/>
</dbReference>
<feature type="transmembrane region" description="Helical" evidence="9">
    <location>
        <begin position="305"/>
        <end position="327"/>
    </location>
</feature>
<evidence type="ECO:0000256" key="7">
    <source>
        <dbReference type="RuleBase" id="RU003346"/>
    </source>
</evidence>
<dbReference type="AlphaFoldDB" id="A0A9P9A8E7"/>
<evidence type="ECO:0000256" key="1">
    <source>
        <dbReference type="ARBA" id="ARBA00004141"/>
    </source>
</evidence>
<keyword evidence="6 9" id="KW-0472">Membrane</keyword>
<evidence type="ECO:0000313" key="11">
    <source>
        <dbReference type="EMBL" id="KAH6676855.1"/>
    </source>
</evidence>
<dbReference type="InterPro" id="IPR005829">
    <property type="entry name" value="Sugar_transporter_CS"/>
</dbReference>